<keyword evidence="8" id="KW-0289">Folate biosynthesis</keyword>
<dbReference type="InterPro" id="IPR000550">
    <property type="entry name" value="Hppk"/>
</dbReference>
<evidence type="ECO:0000256" key="2">
    <source>
        <dbReference type="ARBA" id="ARBA00005051"/>
    </source>
</evidence>
<protein>
    <recommendedName>
        <fullName evidence="3">2-amino-4-hydroxy-6-hydroxymethyldihydropteridine diphosphokinase</fullName>
        <ecNumber evidence="3">2.7.6.3</ecNumber>
    </recommendedName>
</protein>
<name>A0A1Q1G3I9_9BACL</name>
<keyword evidence="6 10" id="KW-0418">Kinase</keyword>
<dbReference type="GO" id="GO:0046656">
    <property type="term" value="P:folic acid biosynthetic process"/>
    <property type="evidence" value="ECO:0007669"/>
    <property type="project" value="UniProtKB-KW"/>
</dbReference>
<evidence type="ECO:0000259" key="9">
    <source>
        <dbReference type="PROSITE" id="PS00794"/>
    </source>
</evidence>
<dbReference type="GO" id="GO:0005524">
    <property type="term" value="F:ATP binding"/>
    <property type="evidence" value="ECO:0007669"/>
    <property type="project" value="UniProtKB-KW"/>
</dbReference>
<reference evidence="10 11" key="1">
    <citation type="submission" date="2018-11" db="EMBL/GenBank/DDBJ databases">
        <title>Genomic Encyclopedia of Type Strains, Phase IV (KMG-IV): sequencing the most valuable type-strain genomes for metagenomic binning, comparative biology and taxonomic classification.</title>
        <authorList>
            <person name="Goeker M."/>
        </authorList>
    </citation>
    <scope>NUCLEOTIDE SEQUENCE [LARGE SCALE GENOMIC DNA]</scope>
    <source>
        <strain evidence="10 11">DSM 29158</strain>
    </source>
</reference>
<accession>A0A3N5CC35</accession>
<dbReference type="STRING" id="1849491.BVH56_08410"/>
<dbReference type="PANTHER" id="PTHR43071:SF1">
    <property type="entry name" value="2-AMINO-4-HYDROXY-6-HYDROXYMETHYLDIHYDROPTERIDINE PYROPHOSPHOKINASE"/>
    <property type="match status" value="1"/>
</dbReference>
<dbReference type="PROSITE" id="PS00794">
    <property type="entry name" value="HPPK"/>
    <property type="match status" value="1"/>
</dbReference>
<feature type="domain" description="7,8-dihydro-6-hydroxymethylpterin-pyrophosphokinase" evidence="9">
    <location>
        <begin position="88"/>
        <end position="99"/>
    </location>
</feature>
<evidence type="ECO:0000313" key="11">
    <source>
        <dbReference type="Proteomes" id="UP000277108"/>
    </source>
</evidence>
<evidence type="ECO:0000256" key="3">
    <source>
        <dbReference type="ARBA" id="ARBA00013253"/>
    </source>
</evidence>
<dbReference type="EMBL" id="RKRK01000007">
    <property type="protein sequence ID" value="RPF54461.1"/>
    <property type="molecule type" value="Genomic_DNA"/>
</dbReference>
<dbReference type="SUPFAM" id="SSF55083">
    <property type="entry name" value="6-hydroxymethyl-7,8-dihydropterin pyrophosphokinase, HPPK"/>
    <property type="match status" value="1"/>
</dbReference>
<dbReference type="PANTHER" id="PTHR43071">
    <property type="entry name" value="2-AMINO-4-HYDROXY-6-HYDROXYMETHYLDIHYDROPTERIDINE PYROPHOSPHOKINASE"/>
    <property type="match status" value="1"/>
</dbReference>
<evidence type="ECO:0000256" key="4">
    <source>
        <dbReference type="ARBA" id="ARBA00022679"/>
    </source>
</evidence>
<dbReference type="AlphaFoldDB" id="A0A1Q1G3I9"/>
<evidence type="ECO:0000256" key="6">
    <source>
        <dbReference type="ARBA" id="ARBA00022777"/>
    </source>
</evidence>
<dbReference type="UniPathway" id="UPA00077">
    <property type="reaction ID" value="UER00155"/>
</dbReference>
<comment type="pathway">
    <text evidence="2">Cofactor biosynthesis; tetrahydrofolate biosynthesis; 2-amino-4-hydroxy-6-hydroxymethyl-7,8-dihydropteridine diphosphate from 7,8-dihydroneopterin triphosphate: step 4/4.</text>
</comment>
<keyword evidence="7" id="KW-0067">ATP-binding</keyword>
<dbReference type="Proteomes" id="UP000277108">
    <property type="component" value="Unassembled WGS sequence"/>
</dbReference>
<proteinExistence type="predicted"/>
<keyword evidence="11" id="KW-1185">Reference proteome</keyword>
<evidence type="ECO:0000313" key="10">
    <source>
        <dbReference type="EMBL" id="RPF54461.1"/>
    </source>
</evidence>
<dbReference type="EC" id="2.7.6.3" evidence="3"/>
<sequence length="158" mass="18481">MANVYLGLGSNIGDKKQYITDAIEALSDNPHIDLIQVAELIETEPYGHVEQDDFLNTCVHIETDYTPYEMLDKAMEIEQSLDRERYIKWGPRTIDIDILLYEDLQIEQDNLTIPHEELHLRSFVLEPLNSIAKDVVHPVFNQTIHELYLDLKRKEMKE</sequence>
<dbReference type="CDD" id="cd00483">
    <property type="entry name" value="HPPK"/>
    <property type="match status" value="1"/>
</dbReference>
<dbReference type="GO" id="GO:0003848">
    <property type="term" value="F:2-amino-4-hydroxy-6-hydroxymethyldihydropteridine diphosphokinase activity"/>
    <property type="evidence" value="ECO:0007669"/>
    <property type="project" value="UniProtKB-EC"/>
</dbReference>
<dbReference type="Pfam" id="PF01288">
    <property type="entry name" value="HPPK"/>
    <property type="match status" value="1"/>
</dbReference>
<evidence type="ECO:0000256" key="7">
    <source>
        <dbReference type="ARBA" id="ARBA00022840"/>
    </source>
</evidence>
<dbReference type="GO" id="GO:0016301">
    <property type="term" value="F:kinase activity"/>
    <property type="evidence" value="ECO:0007669"/>
    <property type="project" value="UniProtKB-KW"/>
</dbReference>
<dbReference type="Gene3D" id="3.30.70.560">
    <property type="entry name" value="7,8-Dihydro-6-hydroxymethylpterin-pyrophosphokinase HPPK"/>
    <property type="match status" value="1"/>
</dbReference>
<gene>
    <name evidence="10" type="ORF">EDD62_1762</name>
</gene>
<evidence type="ECO:0000256" key="5">
    <source>
        <dbReference type="ARBA" id="ARBA00022741"/>
    </source>
</evidence>
<keyword evidence="5" id="KW-0547">Nucleotide-binding</keyword>
<dbReference type="GO" id="GO:0046654">
    <property type="term" value="P:tetrahydrofolate biosynthetic process"/>
    <property type="evidence" value="ECO:0007669"/>
    <property type="project" value="UniProtKB-UniPathway"/>
</dbReference>
<dbReference type="NCBIfam" id="TIGR01498">
    <property type="entry name" value="folK"/>
    <property type="match status" value="1"/>
</dbReference>
<organism evidence="10 11">
    <name type="scientific">Abyssicoccus albus</name>
    <dbReference type="NCBI Taxonomy" id="1817405"/>
    <lineage>
        <taxon>Bacteria</taxon>
        <taxon>Bacillati</taxon>
        <taxon>Bacillota</taxon>
        <taxon>Bacilli</taxon>
        <taxon>Bacillales</taxon>
        <taxon>Abyssicoccaceae</taxon>
    </lineage>
</organism>
<accession>A0A1Q1G3I9</accession>
<keyword evidence="4" id="KW-0808">Transferase</keyword>
<dbReference type="InterPro" id="IPR035907">
    <property type="entry name" value="Hppk_sf"/>
</dbReference>
<comment type="caution">
    <text evidence="10">The sequence shown here is derived from an EMBL/GenBank/DDBJ whole genome shotgun (WGS) entry which is preliminary data.</text>
</comment>
<evidence type="ECO:0000256" key="1">
    <source>
        <dbReference type="ARBA" id="ARBA00000198"/>
    </source>
</evidence>
<dbReference type="OrthoDB" id="9808041at2"/>
<comment type="catalytic activity">
    <reaction evidence="1">
        <text>6-hydroxymethyl-7,8-dihydropterin + ATP = (7,8-dihydropterin-6-yl)methyl diphosphate + AMP + H(+)</text>
        <dbReference type="Rhea" id="RHEA:11412"/>
        <dbReference type="ChEBI" id="CHEBI:15378"/>
        <dbReference type="ChEBI" id="CHEBI:30616"/>
        <dbReference type="ChEBI" id="CHEBI:44841"/>
        <dbReference type="ChEBI" id="CHEBI:72950"/>
        <dbReference type="ChEBI" id="CHEBI:456215"/>
        <dbReference type="EC" id="2.7.6.3"/>
    </reaction>
</comment>
<dbReference type="RefSeq" id="WP_077140996.1">
    <property type="nucleotide sequence ID" value="NZ_CBCSGK010000008.1"/>
</dbReference>
<evidence type="ECO:0000256" key="8">
    <source>
        <dbReference type="ARBA" id="ARBA00022909"/>
    </source>
</evidence>